<dbReference type="PROSITE" id="PS50943">
    <property type="entry name" value="HTH_CROC1"/>
    <property type="match status" value="1"/>
</dbReference>
<dbReference type="CDD" id="cd00093">
    <property type="entry name" value="HTH_XRE"/>
    <property type="match status" value="1"/>
</dbReference>
<evidence type="ECO:0000313" key="4">
    <source>
        <dbReference type="Proteomes" id="UP001595847"/>
    </source>
</evidence>
<dbReference type="InterPro" id="IPR050807">
    <property type="entry name" value="TransReg_Diox_bact_type"/>
</dbReference>
<keyword evidence="1" id="KW-0238">DNA-binding</keyword>
<dbReference type="InterPro" id="IPR010982">
    <property type="entry name" value="Lambda_DNA-bd_dom_sf"/>
</dbReference>
<accession>A0ABV8FQQ0</accession>
<feature type="domain" description="HTH cro/C1-type" evidence="2">
    <location>
        <begin position="11"/>
        <end position="65"/>
    </location>
</feature>
<comment type="caution">
    <text evidence="3">The sequence shown here is derived from an EMBL/GenBank/DDBJ whole genome shotgun (WGS) entry which is preliminary data.</text>
</comment>
<reference evidence="4" key="1">
    <citation type="journal article" date="2019" name="Int. J. Syst. Evol. Microbiol.">
        <title>The Global Catalogue of Microorganisms (GCM) 10K type strain sequencing project: providing services to taxonomists for standard genome sequencing and annotation.</title>
        <authorList>
            <consortium name="The Broad Institute Genomics Platform"/>
            <consortium name="The Broad Institute Genome Sequencing Center for Infectious Disease"/>
            <person name="Wu L."/>
            <person name="Ma J."/>
        </authorList>
    </citation>
    <scope>NUCLEOTIDE SEQUENCE [LARGE SCALE GENOMIC DNA]</scope>
    <source>
        <strain evidence="4">TBRC 1826</strain>
    </source>
</reference>
<name>A0ABV8FQQ0_9ACTN</name>
<sequence>MFDLPALGAHIQRLRTGRGLSLRGLADTCGVSVGMLSAVERGEKAATIVVLDRIAGGLGVPLDRLVTRDPDDSVIVRRAADQDTVDEPGGWRRTVLTPVVPGVNFEWVRTELPPGCDAGEFPAYAPGSHIFIAVDEGTLRMTLGERVVDLAAGDSLYFSPDTVHGYANPGTTPARYAVAALIMRPRTAGLARPRRRTP</sequence>
<organism evidence="3 4">
    <name type="scientific">Nocardiopsis sediminis</name>
    <dbReference type="NCBI Taxonomy" id="1778267"/>
    <lineage>
        <taxon>Bacteria</taxon>
        <taxon>Bacillati</taxon>
        <taxon>Actinomycetota</taxon>
        <taxon>Actinomycetes</taxon>
        <taxon>Streptosporangiales</taxon>
        <taxon>Nocardiopsidaceae</taxon>
        <taxon>Nocardiopsis</taxon>
    </lineage>
</organism>
<dbReference type="Pfam" id="PF01381">
    <property type="entry name" value="HTH_3"/>
    <property type="match status" value="1"/>
</dbReference>
<proteinExistence type="predicted"/>
<evidence type="ECO:0000256" key="1">
    <source>
        <dbReference type="ARBA" id="ARBA00023125"/>
    </source>
</evidence>
<evidence type="ECO:0000259" key="2">
    <source>
        <dbReference type="PROSITE" id="PS50943"/>
    </source>
</evidence>
<dbReference type="EMBL" id="JBHSBH010000008">
    <property type="protein sequence ID" value="MFC3996991.1"/>
    <property type="molecule type" value="Genomic_DNA"/>
</dbReference>
<dbReference type="CDD" id="cd02209">
    <property type="entry name" value="cupin_XRE_C"/>
    <property type="match status" value="1"/>
</dbReference>
<dbReference type="InterPro" id="IPR001387">
    <property type="entry name" value="Cro/C1-type_HTH"/>
</dbReference>
<dbReference type="InterPro" id="IPR011051">
    <property type="entry name" value="RmlC_Cupin_sf"/>
</dbReference>
<evidence type="ECO:0000313" key="3">
    <source>
        <dbReference type="EMBL" id="MFC3996991.1"/>
    </source>
</evidence>
<dbReference type="PANTHER" id="PTHR46797">
    <property type="entry name" value="HTH-TYPE TRANSCRIPTIONAL REGULATOR"/>
    <property type="match status" value="1"/>
</dbReference>
<gene>
    <name evidence="3" type="ORF">ACFOVU_13755</name>
</gene>
<dbReference type="Pfam" id="PF07883">
    <property type="entry name" value="Cupin_2"/>
    <property type="match status" value="1"/>
</dbReference>
<protein>
    <submittedName>
        <fullName evidence="3">Helix-turn-helix domain-containing protein</fullName>
    </submittedName>
</protein>
<dbReference type="Gene3D" id="1.10.260.40">
    <property type="entry name" value="lambda repressor-like DNA-binding domains"/>
    <property type="match status" value="1"/>
</dbReference>
<dbReference type="SUPFAM" id="SSF51182">
    <property type="entry name" value="RmlC-like cupins"/>
    <property type="match status" value="1"/>
</dbReference>
<dbReference type="PANTHER" id="PTHR46797:SF10">
    <property type="entry name" value="BLR1115 PROTEIN"/>
    <property type="match status" value="1"/>
</dbReference>
<dbReference type="InterPro" id="IPR014710">
    <property type="entry name" value="RmlC-like_jellyroll"/>
</dbReference>
<dbReference type="SMART" id="SM00530">
    <property type="entry name" value="HTH_XRE"/>
    <property type="match status" value="1"/>
</dbReference>
<dbReference type="InterPro" id="IPR013096">
    <property type="entry name" value="Cupin_2"/>
</dbReference>
<keyword evidence="4" id="KW-1185">Reference proteome</keyword>
<dbReference type="SUPFAM" id="SSF47413">
    <property type="entry name" value="lambda repressor-like DNA-binding domains"/>
    <property type="match status" value="1"/>
</dbReference>
<dbReference type="Gene3D" id="2.60.120.10">
    <property type="entry name" value="Jelly Rolls"/>
    <property type="match status" value="1"/>
</dbReference>
<dbReference type="Proteomes" id="UP001595847">
    <property type="component" value="Unassembled WGS sequence"/>
</dbReference>